<evidence type="ECO:0008006" key="3">
    <source>
        <dbReference type="Google" id="ProtNLM"/>
    </source>
</evidence>
<gene>
    <name evidence="1" type="ORF">MNOR_LOCUS28957</name>
</gene>
<dbReference type="Proteomes" id="UP001497623">
    <property type="component" value="Unassembled WGS sequence"/>
</dbReference>
<name>A0AAV2RUY5_MEGNR</name>
<protein>
    <recommendedName>
        <fullName evidence="3">Ig-like domain-containing protein</fullName>
    </recommendedName>
</protein>
<proteinExistence type="predicted"/>
<dbReference type="InterPro" id="IPR013783">
    <property type="entry name" value="Ig-like_fold"/>
</dbReference>
<keyword evidence="2" id="KW-1185">Reference proteome</keyword>
<accession>A0AAV2RUY5</accession>
<reference evidence="1 2" key="1">
    <citation type="submission" date="2024-05" db="EMBL/GenBank/DDBJ databases">
        <authorList>
            <person name="Wallberg A."/>
        </authorList>
    </citation>
    <scope>NUCLEOTIDE SEQUENCE [LARGE SCALE GENOMIC DNA]</scope>
</reference>
<feature type="non-terminal residue" evidence="1">
    <location>
        <position position="295"/>
    </location>
</feature>
<dbReference type="AlphaFoldDB" id="A0AAV2RUY5"/>
<dbReference type="Gene3D" id="2.60.40.10">
    <property type="entry name" value="Immunoglobulins"/>
    <property type="match status" value="1"/>
</dbReference>
<evidence type="ECO:0000313" key="2">
    <source>
        <dbReference type="Proteomes" id="UP001497623"/>
    </source>
</evidence>
<sequence>ETIIHEGLEVYTTPKYEFNINQKTGEVILNLKNVNLDTIGYYTLQARLPNTDCVESANFTVEFNTSLQDVSIEGEAFSTVLKQNQTFLVKCFARGYPAPKLSLEFQSCMPNCQEFIDVTSQLSDNNETVHYTSPNGQLVKESETRWIGKALSQGNYRCKATNDHKIQVSLAKPFLLTDGEKQSDLYFEVSKENQERSFYKELRMIEGDKVIMQCRANRMKSQSKPELIVISSTGDVLDVNCTDECILKDKITALSFLREVSFPAIEIEGINNTKLVCRNPDNYLLNDTVTRIVTS</sequence>
<organism evidence="1 2">
    <name type="scientific">Meganyctiphanes norvegica</name>
    <name type="common">Northern krill</name>
    <name type="synonym">Thysanopoda norvegica</name>
    <dbReference type="NCBI Taxonomy" id="48144"/>
    <lineage>
        <taxon>Eukaryota</taxon>
        <taxon>Metazoa</taxon>
        <taxon>Ecdysozoa</taxon>
        <taxon>Arthropoda</taxon>
        <taxon>Crustacea</taxon>
        <taxon>Multicrustacea</taxon>
        <taxon>Malacostraca</taxon>
        <taxon>Eumalacostraca</taxon>
        <taxon>Eucarida</taxon>
        <taxon>Euphausiacea</taxon>
        <taxon>Euphausiidae</taxon>
        <taxon>Meganyctiphanes</taxon>
    </lineage>
</organism>
<feature type="non-terminal residue" evidence="1">
    <location>
        <position position="1"/>
    </location>
</feature>
<comment type="caution">
    <text evidence="1">The sequence shown here is derived from an EMBL/GenBank/DDBJ whole genome shotgun (WGS) entry which is preliminary data.</text>
</comment>
<dbReference type="EMBL" id="CAXKWB010032819">
    <property type="protein sequence ID" value="CAL4141958.1"/>
    <property type="molecule type" value="Genomic_DNA"/>
</dbReference>
<evidence type="ECO:0000313" key="1">
    <source>
        <dbReference type="EMBL" id="CAL4141958.1"/>
    </source>
</evidence>